<keyword evidence="6" id="KW-1185">Reference proteome</keyword>
<dbReference type="Gene3D" id="2.60.120.40">
    <property type="match status" value="1"/>
</dbReference>
<dbReference type="InterPro" id="IPR008983">
    <property type="entry name" value="Tumour_necrosis_fac-like_dom"/>
</dbReference>
<dbReference type="Ensembl" id="ENSPMGT00000018022.1">
    <property type="protein sequence ID" value="ENSPMGP00000016879.1"/>
    <property type="gene ID" value="ENSPMGG00000013839.1"/>
</dbReference>
<dbReference type="PROSITE" id="PS50871">
    <property type="entry name" value="C1Q"/>
    <property type="match status" value="1"/>
</dbReference>
<dbReference type="Proteomes" id="UP000261520">
    <property type="component" value="Unplaced"/>
</dbReference>
<evidence type="ECO:0000259" key="4">
    <source>
        <dbReference type="PROSITE" id="PS50871"/>
    </source>
</evidence>
<accession>A0A3B4AJS7</accession>
<reference evidence="5" key="1">
    <citation type="submission" date="2025-08" db="UniProtKB">
        <authorList>
            <consortium name="Ensembl"/>
        </authorList>
    </citation>
    <scope>IDENTIFICATION</scope>
</reference>
<organism evidence="5 6">
    <name type="scientific">Periophthalmus magnuspinnatus</name>
    <dbReference type="NCBI Taxonomy" id="409849"/>
    <lineage>
        <taxon>Eukaryota</taxon>
        <taxon>Metazoa</taxon>
        <taxon>Chordata</taxon>
        <taxon>Craniata</taxon>
        <taxon>Vertebrata</taxon>
        <taxon>Euteleostomi</taxon>
        <taxon>Actinopterygii</taxon>
        <taxon>Neopterygii</taxon>
        <taxon>Teleostei</taxon>
        <taxon>Neoteleostei</taxon>
        <taxon>Acanthomorphata</taxon>
        <taxon>Gobiaria</taxon>
        <taxon>Gobiiformes</taxon>
        <taxon>Gobioidei</taxon>
        <taxon>Gobiidae</taxon>
        <taxon>Oxudercinae</taxon>
        <taxon>Periophthalmus</taxon>
    </lineage>
</organism>
<dbReference type="InterPro" id="IPR050392">
    <property type="entry name" value="Collagen/C1q_domain"/>
</dbReference>
<evidence type="ECO:0000313" key="6">
    <source>
        <dbReference type="Proteomes" id="UP000261520"/>
    </source>
</evidence>
<evidence type="ECO:0000256" key="1">
    <source>
        <dbReference type="ARBA" id="ARBA00004498"/>
    </source>
</evidence>
<sequence>MATPPVRKSLNWTCCPGRSPEDIKVNLLLGYTFMLSRTIDANLKINHTWCLAFSARLGNDFPKAHRAIIFHQVLYNYPGDYNEKSGRFVCRVPGVYEFQMTLMIQKPSVGVDLMLNGEPLLHSFNTASGGNIMASGNTITPLKKGDEVYLVIIEGSNSILKDSQFNGKLLFTEDEDED</sequence>
<dbReference type="SMART" id="SM00110">
    <property type="entry name" value="C1Q"/>
    <property type="match status" value="1"/>
</dbReference>
<proteinExistence type="predicted"/>
<evidence type="ECO:0000256" key="3">
    <source>
        <dbReference type="ARBA" id="ARBA00022530"/>
    </source>
</evidence>
<feature type="domain" description="C1q" evidence="4">
    <location>
        <begin position="46"/>
        <end position="178"/>
    </location>
</feature>
<keyword evidence="3" id="KW-0272">Extracellular matrix</keyword>
<dbReference type="Pfam" id="PF00386">
    <property type="entry name" value="C1q"/>
    <property type="match status" value="1"/>
</dbReference>
<dbReference type="PRINTS" id="PR00007">
    <property type="entry name" value="COMPLEMNTC1Q"/>
</dbReference>
<keyword evidence="2" id="KW-0964">Secreted</keyword>
<name>A0A3B4AJS7_9GOBI</name>
<dbReference type="InterPro" id="IPR001073">
    <property type="entry name" value="C1q_dom"/>
</dbReference>
<dbReference type="SUPFAM" id="SSF49842">
    <property type="entry name" value="TNF-like"/>
    <property type="match status" value="1"/>
</dbReference>
<comment type="subcellular location">
    <subcellularLocation>
        <location evidence="1">Secreted</location>
        <location evidence="1">Extracellular space</location>
        <location evidence="1">Extracellular matrix</location>
    </subcellularLocation>
</comment>
<reference evidence="5" key="2">
    <citation type="submission" date="2025-09" db="UniProtKB">
        <authorList>
            <consortium name="Ensembl"/>
        </authorList>
    </citation>
    <scope>IDENTIFICATION</scope>
</reference>
<evidence type="ECO:0000256" key="2">
    <source>
        <dbReference type="ARBA" id="ARBA00022525"/>
    </source>
</evidence>
<protein>
    <recommendedName>
        <fullName evidence="4">C1q domain-containing protein</fullName>
    </recommendedName>
</protein>
<dbReference type="PANTHER" id="PTHR15427">
    <property type="entry name" value="EMILIN ELASTIN MICROFIBRIL INTERFACE-LOCATED PROTEIN ELASTIN MICROFIBRIL INTERFACER"/>
    <property type="match status" value="1"/>
</dbReference>
<dbReference type="PANTHER" id="PTHR15427:SF32">
    <property type="entry name" value="PROTEIN HP-20 HOMOLOG"/>
    <property type="match status" value="1"/>
</dbReference>
<dbReference type="AlphaFoldDB" id="A0A3B4AJS7"/>
<evidence type="ECO:0000313" key="5">
    <source>
        <dbReference type="Ensembl" id="ENSPMGP00000016879.1"/>
    </source>
</evidence>